<feature type="compositionally biased region" description="Basic and acidic residues" evidence="1">
    <location>
        <begin position="91"/>
        <end position="101"/>
    </location>
</feature>
<gene>
    <name evidence="2" type="primary">gb07968</name>
    <name evidence="2" type="ORF">PR202_gb07968</name>
</gene>
<proteinExistence type="predicted"/>
<organism evidence="2 3">
    <name type="scientific">Eleusine coracana subsp. coracana</name>
    <dbReference type="NCBI Taxonomy" id="191504"/>
    <lineage>
        <taxon>Eukaryota</taxon>
        <taxon>Viridiplantae</taxon>
        <taxon>Streptophyta</taxon>
        <taxon>Embryophyta</taxon>
        <taxon>Tracheophyta</taxon>
        <taxon>Spermatophyta</taxon>
        <taxon>Magnoliopsida</taxon>
        <taxon>Liliopsida</taxon>
        <taxon>Poales</taxon>
        <taxon>Poaceae</taxon>
        <taxon>PACMAD clade</taxon>
        <taxon>Chloridoideae</taxon>
        <taxon>Cynodonteae</taxon>
        <taxon>Eleusininae</taxon>
        <taxon>Eleusine</taxon>
    </lineage>
</organism>
<dbReference type="Proteomes" id="UP001054889">
    <property type="component" value="Unassembled WGS sequence"/>
</dbReference>
<reference evidence="2" key="2">
    <citation type="submission" date="2021-12" db="EMBL/GenBank/DDBJ databases">
        <title>Resequencing data analysis of finger millet.</title>
        <authorList>
            <person name="Hatakeyama M."/>
            <person name="Aluri S."/>
            <person name="Balachadran M.T."/>
            <person name="Sivarajan S.R."/>
            <person name="Poveda L."/>
            <person name="Shimizu-Inatsugi R."/>
            <person name="Schlapbach R."/>
            <person name="Sreeman S.M."/>
            <person name="Shimizu K.K."/>
        </authorList>
    </citation>
    <scope>NUCLEOTIDE SEQUENCE</scope>
</reference>
<accession>A0AAV5EDG2</accession>
<feature type="compositionally biased region" description="Basic and acidic residues" evidence="1">
    <location>
        <begin position="11"/>
        <end position="34"/>
    </location>
</feature>
<keyword evidence="3" id="KW-1185">Reference proteome</keyword>
<evidence type="ECO:0000313" key="3">
    <source>
        <dbReference type="Proteomes" id="UP001054889"/>
    </source>
</evidence>
<feature type="region of interest" description="Disordered" evidence="1">
    <location>
        <begin position="82"/>
        <end position="101"/>
    </location>
</feature>
<feature type="region of interest" description="Disordered" evidence="1">
    <location>
        <begin position="1"/>
        <end position="34"/>
    </location>
</feature>
<evidence type="ECO:0000313" key="2">
    <source>
        <dbReference type="EMBL" id="GJN20576.1"/>
    </source>
</evidence>
<name>A0AAV5EDG2_ELECO</name>
<dbReference type="EMBL" id="BQKI01000075">
    <property type="protein sequence ID" value="GJN20576.1"/>
    <property type="molecule type" value="Genomic_DNA"/>
</dbReference>
<reference evidence="2" key="1">
    <citation type="journal article" date="2018" name="DNA Res.">
        <title>Multiple hybrid de novo genome assembly of finger millet, an orphan allotetraploid crop.</title>
        <authorList>
            <person name="Hatakeyama M."/>
            <person name="Aluri S."/>
            <person name="Balachadran M.T."/>
            <person name="Sivarajan S.R."/>
            <person name="Patrignani A."/>
            <person name="Gruter S."/>
            <person name="Poveda L."/>
            <person name="Shimizu-Inatsugi R."/>
            <person name="Baeten J."/>
            <person name="Francoijs K.J."/>
            <person name="Nataraja K.N."/>
            <person name="Reddy Y.A.N."/>
            <person name="Phadnis S."/>
            <person name="Ravikumar R.L."/>
            <person name="Schlapbach R."/>
            <person name="Sreeman S.M."/>
            <person name="Shimizu K.K."/>
        </authorList>
    </citation>
    <scope>NUCLEOTIDE SEQUENCE</scope>
</reference>
<dbReference type="AlphaFoldDB" id="A0AAV5EDG2"/>
<evidence type="ECO:0000256" key="1">
    <source>
        <dbReference type="SAM" id="MobiDB-lite"/>
    </source>
</evidence>
<protein>
    <submittedName>
        <fullName evidence="2">Uncharacterized protein</fullName>
    </submittedName>
</protein>
<comment type="caution">
    <text evidence="2">The sequence shown here is derived from an EMBL/GenBank/DDBJ whole genome shotgun (WGS) entry which is preliminary data.</text>
</comment>
<sequence length="122" mass="14008">MGNRRSQSPPEKIKSSEDLGGDRRPTTVAEAHDTVPSHARVRAWRILYVALKLEKFDATLKKLELLVVGRLERIKMPSPSAGAGWLYQNDTNKEPRREQGDFYDEKVLDRQQAYSHLYEARA</sequence>